<evidence type="ECO:0000259" key="8">
    <source>
        <dbReference type="PROSITE" id="PS50109"/>
    </source>
</evidence>
<comment type="subcellular location">
    <subcellularLocation>
        <location evidence="2">Cell membrane</location>
    </subcellularLocation>
</comment>
<dbReference type="Gene3D" id="3.30.565.10">
    <property type="entry name" value="Histidine kinase-like ATPase, C-terminal domain"/>
    <property type="match status" value="1"/>
</dbReference>
<dbReference type="InterPro" id="IPR036890">
    <property type="entry name" value="HATPase_C_sf"/>
</dbReference>
<evidence type="ECO:0000256" key="4">
    <source>
        <dbReference type="ARBA" id="ARBA00022679"/>
    </source>
</evidence>
<dbReference type="SUPFAM" id="SSF55781">
    <property type="entry name" value="GAF domain-like"/>
    <property type="match status" value="1"/>
</dbReference>
<dbReference type="Gene3D" id="3.30.450.40">
    <property type="match status" value="1"/>
</dbReference>
<evidence type="ECO:0000313" key="10">
    <source>
        <dbReference type="Proteomes" id="UP001300763"/>
    </source>
</evidence>
<dbReference type="SMART" id="SM00388">
    <property type="entry name" value="HisKA"/>
    <property type="match status" value="1"/>
</dbReference>
<evidence type="ECO:0000256" key="1">
    <source>
        <dbReference type="ARBA" id="ARBA00000085"/>
    </source>
</evidence>
<protein>
    <recommendedName>
        <fullName evidence="6">Sensor-like histidine kinase SenX3</fullName>
        <ecNumber evidence="3">2.7.13.3</ecNumber>
    </recommendedName>
</protein>
<proteinExistence type="predicted"/>
<dbReference type="InterPro" id="IPR005467">
    <property type="entry name" value="His_kinase_dom"/>
</dbReference>
<name>A0ABT5SNL1_9PSEU</name>
<dbReference type="Proteomes" id="UP001300763">
    <property type="component" value="Unassembled WGS sequence"/>
</dbReference>
<dbReference type="Pfam" id="PF00512">
    <property type="entry name" value="HisKA"/>
    <property type="match status" value="1"/>
</dbReference>
<comment type="catalytic activity">
    <reaction evidence="1">
        <text>ATP + protein L-histidine = ADP + protein N-phospho-L-histidine.</text>
        <dbReference type="EC" id="2.7.13.3"/>
    </reaction>
</comment>
<evidence type="ECO:0000256" key="7">
    <source>
        <dbReference type="SAM" id="Coils"/>
    </source>
</evidence>
<dbReference type="EC" id="2.7.13.3" evidence="3"/>
<organism evidence="9 10">
    <name type="scientific">Actinomycetospora lemnae</name>
    <dbReference type="NCBI Taxonomy" id="3019891"/>
    <lineage>
        <taxon>Bacteria</taxon>
        <taxon>Bacillati</taxon>
        <taxon>Actinomycetota</taxon>
        <taxon>Actinomycetes</taxon>
        <taxon>Pseudonocardiales</taxon>
        <taxon>Pseudonocardiaceae</taxon>
        <taxon>Actinomycetospora</taxon>
    </lineage>
</organism>
<dbReference type="Gene3D" id="1.10.287.130">
    <property type="match status" value="1"/>
</dbReference>
<dbReference type="PANTHER" id="PTHR42878">
    <property type="entry name" value="TWO-COMPONENT HISTIDINE KINASE"/>
    <property type="match status" value="1"/>
</dbReference>
<keyword evidence="5 9" id="KW-0418">Kinase</keyword>
<dbReference type="SUPFAM" id="SSF55874">
    <property type="entry name" value="ATPase domain of HSP90 chaperone/DNA topoisomerase II/histidine kinase"/>
    <property type="match status" value="1"/>
</dbReference>
<keyword evidence="4" id="KW-0808">Transferase</keyword>
<dbReference type="SMART" id="SM00387">
    <property type="entry name" value="HATPase_c"/>
    <property type="match status" value="1"/>
</dbReference>
<keyword evidence="7" id="KW-0175">Coiled coil</keyword>
<dbReference type="InterPro" id="IPR036097">
    <property type="entry name" value="HisK_dim/P_sf"/>
</dbReference>
<evidence type="ECO:0000256" key="6">
    <source>
        <dbReference type="ARBA" id="ARBA00039401"/>
    </source>
</evidence>
<dbReference type="PANTHER" id="PTHR42878:SF15">
    <property type="entry name" value="BACTERIOPHYTOCHROME"/>
    <property type="match status" value="1"/>
</dbReference>
<dbReference type="RefSeq" id="WP_274198946.1">
    <property type="nucleotide sequence ID" value="NZ_JAQZAO010000001.1"/>
</dbReference>
<keyword evidence="10" id="KW-1185">Reference proteome</keyword>
<reference evidence="9 10" key="1">
    <citation type="submission" date="2023-02" db="EMBL/GenBank/DDBJ databases">
        <title>Genome sequencing required for Actinomycetospora new species description.</title>
        <authorList>
            <person name="Saimee Y."/>
            <person name="Duangmal K."/>
        </authorList>
    </citation>
    <scope>NUCLEOTIDE SEQUENCE [LARGE SCALE GENOMIC DNA]</scope>
    <source>
        <strain evidence="9 10">DW7H6</strain>
    </source>
</reference>
<dbReference type="GO" id="GO:0016301">
    <property type="term" value="F:kinase activity"/>
    <property type="evidence" value="ECO:0007669"/>
    <property type="project" value="UniProtKB-KW"/>
</dbReference>
<dbReference type="InterPro" id="IPR050351">
    <property type="entry name" value="BphY/WalK/GraS-like"/>
</dbReference>
<evidence type="ECO:0000256" key="2">
    <source>
        <dbReference type="ARBA" id="ARBA00004236"/>
    </source>
</evidence>
<evidence type="ECO:0000256" key="5">
    <source>
        <dbReference type="ARBA" id="ARBA00022777"/>
    </source>
</evidence>
<dbReference type="PROSITE" id="PS50109">
    <property type="entry name" value="HIS_KIN"/>
    <property type="match status" value="1"/>
</dbReference>
<dbReference type="CDD" id="cd00082">
    <property type="entry name" value="HisKA"/>
    <property type="match status" value="1"/>
</dbReference>
<dbReference type="InterPro" id="IPR003594">
    <property type="entry name" value="HATPase_dom"/>
</dbReference>
<evidence type="ECO:0000313" key="9">
    <source>
        <dbReference type="EMBL" id="MDD7964419.1"/>
    </source>
</evidence>
<accession>A0ABT5SNL1</accession>
<sequence length="402" mass="42511">MPADQLDRDALLAPYDVDGALDEPDLRSVAALASHVCGVPYAVVNLISEHFQHQVAAVGITPAVCAREDAMCAVTIETPEPVEVPDARADPRFAANPFVTGRLGLVRFYAASQLRSPSGAVLGTLCVFDEATGELTDAQRHALDLLAGQAVAALELRRAYRALTATTRDLADARDELERSNSQLAAFAGQVSHDLRNPLAGVVGFLELLADHPAVDAGPAAGRHVSRALAAAGRMREMVDDLLAYARVGGTLRVGRVDLGELLREVLDDLPPGTLDAAQLDLGVLPPVRGDRTQLRAVLANVVANAVRYARPDRRLVLRVRARPAGDRWVVEIADNGRGVPPARREEAFALLRQVHEPGTVDGGSGIGLATCRRIVTAHGGTIALDDGLDGGTTVRITLPSA</sequence>
<comment type="caution">
    <text evidence="9">The sequence shown here is derived from an EMBL/GenBank/DDBJ whole genome shotgun (WGS) entry which is preliminary data.</text>
</comment>
<evidence type="ECO:0000256" key="3">
    <source>
        <dbReference type="ARBA" id="ARBA00012438"/>
    </source>
</evidence>
<feature type="domain" description="Histidine kinase" evidence="8">
    <location>
        <begin position="190"/>
        <end position="402"/>
    </location>
</feature>
<dbReference type="InterPro" id="IPR029016">
    <property type="entry name" value="GAF-like_dom_sf"/>
</dbReference>
<dbReference type="SUPFAM" id="SSF47384">
    <property type="entry name" value="Homodimeric domain of signal transducing histidine kinase"/>
    <property type="match status" value="1"/>
</dbReference>
<gene>
    <name evidence="9" type="ORF">PGB27_03580</name>
</gene>
<dbReference type="InterPro" id="IPR003661">
    <property type="entry name" value="HisK_dim/P_dom"/>
</dbReference>
<feature type="coiled-coil region" evidence="7">
    <location>
        <begin position="156"/>
        <end position="190"/>
    </location>
</feature>
<dbReference type="Pfam" id="PF02518">
    <property type="entry name" value="HATPase_c"/>
    <property type="match status" value="1"/>
</dbReference>
<dbReference type="EMBL" id="JAQZAO010000001">
    <property type="protein sequence ID" value="MDD7964419.1"/>
    <property type="molecule type" value="Genomic_DNA"/>
</dbReference>